<dbReference type="InterPro" id="IPR050624">
    <property type="entry name" value="HTH-type_Tx_Regulator"/>
</dbReference>
<dbReference type="InterPro" id="IPR036271">
    <property type="entry name" value="Tet_transcr_reg_TetR-rel_C_sf"/>
</dbReference>
<organism evidence="4 5">
    <name type="scientific">Pseudoteredinibacter isoporae</name>
    <dbReference type="NCBI Taxonomy" id="570281"/>
    <lineage>
        <taxon>Bacteria</taxon>
        <taxon>Pseudomonadati</taxon>
        <taxon>Pseudomonadota</taxon>
        <taxon>Gammaproteobacteria</taxon>
        <taxon>Cellvibrionales</taxon>
        <taxon>Cellvibrionaceae</taxon>
        <taxon>Pseudoteredinibacter</taxon>
    </lineage>
</organism>
<dbReference type="InterPro" id="IPR001647">
    <property type="entry name" value="HTH_TetR"/>
</dbReference>
<proteinExistence type="predicted"/>
<dbReference type="AlphaFoldDB" id="A0A7X0JSV1"/>
<dbReference type="SUPFAM" id="SSF48498">
    <property type="entry name" value="Tetracyclin repressor-like, C-terminal domain"/>
    <property type="match status" value="1"/>
</dbReference>
<dbReference type="Gene3D" id="1.10.10.60">
    <property type="entry name" value="Homeodomain-like"/>
    <property type="match status" value="1"/>
</dbReference>
<dbReference type="Gene3D" id="1.10.357.10">
    <property type="entry name" value="Tetracycline Repressor, domain 2"/>
    <property type="match status" value="1"/>
</dbReference>
<feature type="DNA-binding region" description="H-T-H motif" evidence="2">
    <location>
        <begin position="199"/>
        <end position="218"/>
    </location>
</feature>
<reference evidence="4 5" key="1">
    <citation type="submission" date="2020-08" db="EMBL/GenBank/DDBJ databases">
        <title>Genomic Encyclopedia of Type Strains, Phase IV (KMG-IV): sequencing the most valuable type-strain genomes for metagenomic binning, comparative biology and taxonomic classification.</title>
        <authorList>
            <person name="Goeker M."/>
        </authorList>
    </citation>
    <scope>NUCLEOTIDE SEQUENCE [LARGE SCALE GENOMIC DNA]</scope>
    <source>
        <strain evidence="4 5">DSM 22368</strain>
    </source>
</reference>
<dbReference type="Pfam" id="PF00440">
    <property type="entry name" value="TetR_N"/>
    <property type="match status" value="1"/>
</dbReference>
<evidence type="ECO:0000259" key="3">
    <source>
        <dbReference type="PROSITE" id="PS50977"/>
    </source>
</evidence>
<dbReference type="Proteomes" id="UP000528457">
    <property type="component" value="Unassembled WGS sequence"/>
</dbReference>
<feature type="domain" description="HTH tetR-type" evidence="3">
    <location>
        <begin position="176"/>
        <end position="236"/>
    </location>
</feature>
<dbReference type="InterPro" id="IPR041490">
    <property type="entry name" value="KstR2_TetR_C"/>
</dbReference>
<dbReference type="EMBL" id="JACHHT010000001">
    <property type="protein sequence ID" value="MBB6520751.1"/>
    <property type="molecule type" value="Genomic_DNA"/>
</dbReference>
<keyword evidence="5" id="KW-1185">Reference proteome</keyword>
<dbReference type="PANTHER" id="PTHR43479">
    <property type="entry name" value="ACREF/ENVCD OPERON REPRESSOR-RELATED"/>
    <property type="match status" value="1"/>
</dbReference>
<evidence type="ECO:0000256" key="1">
    <source>
        <dbReference type="ARBA" id="ARBA00023125"/>
    </source>
</evidence>
<dbReference type="Pfam" id="PF17932">
    <property type="entry name" value="TetR_C_24"/>
    <property type="match status" value="1"/>
</dbReference>
<keyword evidence="1 2" id="KW-0238">DNA-binding</keyword>
<evidence type="ECO:0000313" key="4">
    <source>
        <dbReference type="EMBL" id="MBB6520751.1"/>
    </source>
</evidence>
<dbReference type="SUPFAM" id="SSF46689">
    <property type="entry name" value="Homeodomain-like"/>
    <property type="match status" value="1"/>
</dbReference>
<dbReference type="InParanoid" id="A0A7X0JSV1"/>
<sequence>MAEETQTAEKSLEHKLNKIESSYSIRKRNSDKGVCVESDLTKEDVGNHAWVLDDACARMAWVAAHELLRSQEKNHLLRIENTHLNAFAQGEGDSLQAIAEIIFKNAERCAIRVQLFRGAPEHKASPETLIAEYNLQGQWYDIKEAAAKAEEIVAARNEQPVASKSQPLTPKEQAIEDKKRRIFEGACEVIGREGYAATTIRKVAKAAGLPISTMYQYIESKEDLLFMITSGCMEEIFDYMYEEMSTDHPPAQKLEEAVTAYMKYISKNRRYINLVYRETRALSRHNREKVFDIERKFTQLWEAIIIEGNKEGVFDAPKSRLAANMVYFFCNVWSLRYWSVQDYTEEEVKEYLMRFIRQGLN</sequence>
<name>A0A7X0JSV1_9GAMM</name>
<dbReference type="PROSITE" id="PS50977">
    <property type="entry name" value="HTH_TETR_2"/>
    <property type="match status" value="1"/>
</dbReference>
<evidence type="ECO:0000256" key="2">
    <source>
        <dbReference type="PROSITE-ProRule" id="PRU00335"/>
    </source>
</evidence>
<dbReference type="PRINTS" id="PR00455">
    <property type="entry name" value="HTHTETR"/>
</dbReference>
<dbReference type="InterPro" id="IPR009057">
    <property type="entry name" value="Homeodomain-like_sf"/>
</dbReference>
<dbReference type="PANTHER" id="PTHR43479:SF11">
    <property type="entry name" value="ACREF_ENVCD OPERON REPRESSOR-RELATED"/>
    <property type="match status" value="1"/>
</dbReference>
<evidence type="ECO:0000313" key="5">
    <source>
        <dbReference type="Proteomes" id="UP000528457"/>
    </source>
</evidence>
<gene>
    <name evidence="4" type="ORF">HNR48_001029</name>
</gene>
<accession>A0A7X0JSV1</accession>
<comment type="caution">
    <text evidence="4">The sequence shown here is derived from an EMBL/GenBank/DDBJ whole genome shotgun (WGS) entry which is preliminary data.</text>
</comment>
<dbReference type="GO" id="GO:0003677">
    <property type="term" value="F:DNA binding"/>
    <property type="evidence" value="ECO:0007669"/>
    <property type="project" value="UniProtKB-UniRule"/>
</dbReference>
<protein>
    <submittedName>
        <fullName evidence="4">AcrR family transcriptional regulator</fullName>
    </submittedName>
</protein>
<dbReference type="RefSeq" id="WP_184679351.1">
    <property type="nucleotide sequence ID" value="NZ_JAAONY010000001.1"/>
</dbReference>